<dbReference type="InterPro" id="IPR011992">
    <property type="entry name" value="EF-hand-dom_pair"/>
</dbReference>
<gene>
    <name evidence="3" type="ordered locus">RLO149_c021120</name>
</gene>
<dbReference type="EMBL" id="CP002623">
    <property type="protein sequence ID" value="AEI94088.1"/>
    <property type="molecule type" value="Genomic_DNA"/>
</dbReference>
<dbReference type="KEGG" id="rli:RLO149_c021120"/>
<dbReference type="OrthoDB" id="7631435at2"/>
<dbReference type="Proteomes" id="UP000001353">
    <property type="component" value="Chromosome"/>
</dbReference>
<dbReference type="InterPro" id="IPR002048">
    <property type="entry name" value="EF_hand_dom"/>
</dbReference>
<dbReference type="Pfam" id="PF13202">
    <property type="entry name" value="EF-hand_5"/>
    <property type="match status" value="3"/>
</dbReference>
<feature type="chain" id="PRO_5003366881" description="EF-hand domain-containing protein" evidence="1">
    <location>
        <begin position="20"/>
        <end position="144"/>
    </location>
</feature>
<dbReference type="STRING" id="391595.RLO149_c021120"/>
<dbReference type="AlphaFoldDB" id="F7ZLN7"/>
<dbReference type="InterPro" id="IPR018247">
    <property type="entry name" value="EF_Hand_1_Ca_BS"/>
</dbReference>
<dbReference type="HOGENOM" id="CLU_091273_3_1_5"/>
<evidence type="ECO:0000313" key="4">
    <source>
        <dbReference type="Proteomes" id="UP000001353"/>
    </source>
</evidence>
<name>F7ZLN7_ROSLO</name>
<accession>F7ZLN7</accession>
<proteinExistence type="predicted"/>
<dbReference type="RefSeq" id="WP_013962014.1">
    <property type="nucleotide sequence ID" value="NC_015730.1"/>
</dbReference>
<feature type="domain" description="EF-hand" evidence="2">
    <location>
        <begin position="51"/>
        <end position="69"/>
    </location>
</feature>
<reference evidence="3 4" key="1">
    <citation type="journal article" date="2011" name="BMC Genomics">
        <title>Comparative genome analysis and genome-guided physiological analysis of Roseobacter litoralis.</title>
        <authorList>
            <person name="Kalhoefer D."/>
            <person name="Thole S."/>
            <person name="Voget S."/>
            <person name="Lehmann R."/>
            <person name="Liesegang H."/>
            <person name="Wollher A."/>
            <person name="Daniel R."/>
            <person name="Simon M."/>
            <person name="Brinkhoff T."/>
        </authorList>
    </citation>
    <scope>NUCLEOTIDE SEQUENCE [LARGE SCALE GENOMIC DNA]</scope>
    <source>
        <strain evidence="4">ATCC 49566 / DSM 6996 / JCM 21268 / NBRC 15278 / OCh 149</strain>
    </source>
</reference>
<protein>
    <recommendedName>
        <fullName evidence="2">EF-hand domain-containing protein</fullName>
    </recommendedName>
</protein>
<dbReference type="SUPFAM" id="SSF47473">
    <property type="entry name" value="EF-hand"/>
    <property type="match status" value="1"/>
</dbReference>
<dbReference type="GO" id="GO:0005509">
    <property type="term" value="F:calcium ion binding"/>
    <property type="evidence" value="ECO:0007669"/>
    <property type="project" value="InterPro"/>
</dbReference>
<feature type="domain" description="EF-hand" evidence="2">
    <location>
        <begin position="123"/>
        <end position="143"/>
    </location>
</feature>
<dbReference type="PROSITE" id="PS00018">
    <property type="entry name" value="EF_HAND_1"/>
    <property type="match status" value="2"/>
</dbReference>
<evidence type="ECO:0000256" key="1">
    <source>
        <dbReference type="SAM" id="SignalP"/>
    </source>
</evidence>
<keyword evidence="4" id="KW-1185">Reference proteome</keyword>
<organism evidence="3 4">
    <name type="scientific">Roseobacter litoralis (strain ATCC 49566 / DSM 6996 / JCM 21268 / NBRC 15278 / OCh 149)</name>
    <dbReference type="NCBI Taxonomy" id="391595"/>
    <lineage>
        <taxon>Bacteria</taxon>
        <taxon>Pseudomonadati</taxon>
        <taxon>Pseudomonadota</taxon>
        <taxon>Alphaproteobacteria</taxon>
        <taxon>Rhodobacterales</taxon>
        <taxon>Roseobacteraceae</taxon>
        <taxon>Roseobacter</taxon>
    </lineage>
</organism>
<keyword evidence="1" id="KW-0732">Signal</keyword>
<dbReference type="eggNOG" id="ENOG50336WF">
    <property type="taxonomic scope" value="Bacteria"/>
</dbReference>
<evidence type="ECO:0000259" key="2">
    <source>
        <dbReference type="Pfam" id="PF13202"/>
    </source>
</evidence>
<feature type="domain" description="EF-hand" evidence="2">
    <location>
        <begin position="105"/>
        <end position="117"/>
    </location>
</feature>
<dbReference type="Gene3D" id="1.10.238.10">
    <property type="entry name" value="EF-hand"/>
    <property type="match status" value="1"/>
</dbReference>
<feature type="signal peptide" evidence="1">
    <location>
        <begin position="1"/>
        <end position="19"/>
    </location>
</feature>
<evidence type="ECO:0000313" key="3">
    <source>
        <dbReference type="EMBL" id="AEI94088.1"/>
    </source>
</evidence>
<sequence length="144" mass="15343">MKATLTVLVLFAMSVPALAQNGQPGAHFIENWDVDGDGIVSLDDITTRRGDVFAAFDADENGALDASEYVYFNEARANDMKAAAGRGNGKGLRRASEGMTLAFNDTNGDGEVSHAEFLSHTGDWMALLDRNSDGSITPADFGRP</sequence>